<keyword evidence="1" id="KW-0805">Transcription regulation</keyword>
<accession>A0A8J3QGP3</accession>
<dbReference type="SMART" id="SM00342">
    <property type="entry name" value="HTH_ARAC"/>
    <property type="match status" value="1"/>
</dbReference>
<organism evidence="5 6">
    <name type="scientific">Rhizocola hellebori</name>
    <dbReference type="NCBI Taxonomy" id="1392758"/>
    <lineage>
        <taxon>Bacteria</taxon>
        <taxon>Bacillati</taxon>
        <taxon>Actinomycetota</taxon>
        <taxon>Actinomycetes</taxon>
        <taxon>Micromonosporales</taxon>
        <taxon>Micromonosporaceae</taxon>
        <taxon>Rhizocola</taxon>
    </lineage>
</organism>
<keyword evidence="6" id="KW-1185">Reference proteome</keyword>
<feature type="domain" description="HTH araC/xylS-type" evidence="4">
    <location>
        <begin position="170"/>
        <end position="267"/>
    </location>
</feature>
<keyword evidence="3" id="KW-0804">Transcription</keyword>
<proteinExistence type="predicted"/>
<dbReference type="GO" id="GO:0043565">
    <property type="term" value="F:sequence-specific DNA binding"/>
    <property type="evidence" value="ECO:0007669"/>
    <property type="project" value="InterPro"/>
</dbReference>
<dbReference type="InterPro" id="IPR050204">
    <property type="entry name" value="AraC_XylS_family_regulators"/>
</dbReference>
<sequence>MYVLSVAGVHINAWRPAVPGIAEVFHAHLVDHAYPSHTHDVWTLLIVDDGAIRFDLDRHQHGALPPSVILLPPHVPHDGRSATHQGFRKRVLYLDTSVLGTELAGAAVDQPSLPDPQLRLRIHQLHQTLATPGETLEADSRLAFILERLAVHLSKAAPHQHPPPTPNLAEQLRDLLDARVAEGINLSDAASLLHAHPTHLVRAFTRAYGLPPHLYLTGRRIDLARRLLLAGQRPAEVASAAGFYDQSHLTRHFKRHLGISPARYHRLPAQHSLLNLGG</sequence>
<dbReference type="Gene3D" id="1.10.10.60">
    <property type="entry name" value="Homeodomain-like"/>
    <property type="match status" value="1"/>
</dbReference>
<evidence type="ECO:0000313" key="5">
    <source>
        <dbReference type="EMBL" id="GIH09319.1"/>
    </source>
</evidence>
<dbReference type="PROSITE" id="PS01124">
    <property type="entry name" value="HTH_ARAC_FAMILY_2"/>
    <property type="match status" value="1"/>
</dbReference>
<evidence type="ECO:0000259" key="4">
    <source>
        <dbReference type="PROSITE" id="PS01124"/>
    </source>
</evidence>
<dbReference type="SUPFAM" id="SSF46689">
    <property type="entry name" value="Homeodomain-like"/>
    <property type="match status" value="2"/>
</dbReference>
<dbReference type="GO" id="GO:0003700">
    <property type="term" value="F:DNA-binding transcription factor activity"/>
    <property type="evidence" value="ECO:0007669"/>
    <property type="project" value="InterPro"/>
</dbReference>
<dbReference type="PANTHER" id="PTHR46796">
    <property type="entry name" value="HTH-TYPE TRANSCRIPTIONAL ACTIVATOR RHAS-RELATED"/>
    <property type="match status" value="1"/>
</dbReference>
<evidence type="ECO:0000256" key="3">
    <source>
        <dbReference type="ARBA" id="ARBA00023163"/>
    </source>
</evidence>
<keyword evidence="2" id="KW-0238">DNA-binding</keyword>
<dbReference type="EMBL" id="BONY01000065">
    <property type="protein sequence ID" value="GIH09319.1"/>
    <property type="molecule type" value="Genomic_DNA"/>
</dbReference>
<protein>
    <submittedName>
        <fullName evidence="5">AraC family transcriptional regulator</fullName>
    </submittedName>
</protein>
<dbReference type="Proteomes" id="UP000612899">
    <property type="component" value="Unassembled WGS sequence"/>
</dbReference>
<name>A0A8J3QGP3_9ACTN</name>
<dbReference type="InterPro" id="IPR018060">
    <property type="entry name" value="HTH_AraC"/>
</dbReference>
<dbReference type="InterPro" id="IPR009057">
    <property type="entry name" value="Homeodomain-like_sf"/>
</dbReference>
<dbReference type="Pfam" id="PF12833">
    <property type="entry name" value="HTH_18"/>
    <property type="match status" value="1"/>
</dbReference>
<reference evidence="5" key="1">
    <citation type="submission" date="2021-01" db="EMBL/GenBank/DDBJ databases">
        <title>Whole genome shotgun sequence of Rhizocola hellebori NBRC 109834.</title>
        <authorList>
            <person name="Komaki H."/>
            <person name="Tamura T."/>
        </authorList>
    </citation>
    <scope>NUCLEOTIDE SEQUENCE</scope>
    <source>
        <strain evidence="5">NBRC 109834</strain>
    </source>
</reference>
<dbReference type="InterPro" id="IPR003313">
    <property type="entry name" value="AraC-bd"/>
</dbReference>
<gene>
    <name evidence="5" type="ORF">Rhe02_73860</name>
</gene>
<evidence type="ECO:0000256" key="1">
    <source>
        <dbReference type="ARBA" id="ARBA00023015"/>
    </source>
</evidence>
<comment type="caution">
    <text evidence="5">The sequence shown here is derived from an EMBL/GenBank/DDBJ whole genome shotgun (WGS) entry which is preliminary data.</text>
</comment>
<dbReference type="AlphaFoldDB" id="A0A8J3QGP3"/>
<evidence type="ECO:0000256" key="2">
    <source>
        <dbReference type="ARBA" id="ARBA00023125"/>
    </source>
</evidence>
<dbReference type="SUPFAM" id="SSF51215">
    <property type="entry name" value="Regulatory protein AraC"/>
    <property type="match status" value="1"/>
</dbReference>
<dbReference type="Pfam" id="PF02311">
    <property type="entry name" value="AraC_binding"/>
    <property type="match status" value="1"/>
</dbReference>
<evidence type="ECO:0000313" key="6">
    <source>
        <dbReference type="Proteomes" id="UP000612899"/>
    </source>
</evidence>
<dbReference type="PANTHER" id="PTHR46796:SF2">
    <property type="entry name" value="TRANSCRIPTIONAL REGULATORY PROTEIN"/>
    <property type="match status" value="1"/>
</dbReference>
<dbReference type="InterPro" id="IPR037923">
    <property type="entry name" value="HTH-like"/>
</dbReference>